<dbReference type="RefSeq" id="WP_091582431.1">
    <property type="nucleotide sequence ID" value="NZ_FMXM01000015.1"/>
</dbReference>
<gene>
    <name evidence="11" type="ORF">SAMN02927914_04540</name>
</gene>
<evidence type="ECO:0000256" key="9">
    <source>
        <dbReference type="RuleBase" id="RU369079"/>
    </source>
</evidence>
<evidence type="ECO:0000256" key="2">
    <source>
        <dbReference type="ARBA" id="ARBA00022448"/>
    </source>
</evidence>
<evidence type="ECO:0000313" key="11">
    <source>
        <dbReference type="EMBL" id="SDA91551.1"/>
    </source>
</evidence>
<comment type="subunit">
    <text evidence="9">The complex comprises the extracytoplasmic solute receptor protein and the two transmembrane proteins.</text>
</comment>
<dbReference type="GO" id="GO:0005886">
    <property type="term" value="C:plasma membrane"/>
    <property type="evidence" value="ECO:0007669"/>
    <property type="project" value="UniProtKB-SubCell"/>
</dbReference>
<reference evidence="11 12" key="1">
    <citation type="submission" date="2016-10" db="EMBL/GenBank/DDBJ databases">
        <authorList>
            <person name="de Groot N.N."/>
        </authorList>
    </citation>
    <scope>NUCLEOTIDE SEQUENCE [LARGE SCALE GENOMIC DNA]</scope>
    <source>
        <strain evidence="11 12">CGMCC 1.12097</strain>
    </source>
</reference>
<dbReference type="Pfam" id="PF04290">
    <property type="entry name" value="DctQ"/>
    <property type="match status" value="1"/>
</dbReference>
<dbReference type="OrthoDB" id="4964541at2"/>
<keyword evidence="3" id="KW-1003">Cell membrane</keyword>
<comment type="similarity">
    <text evidence="8 9">Belongs to the TRAP transporter small permease family.</text>
</comment>
<dbReference type="InterPro" id="IPR055348">
    <property type="entry name" value="DctQ"/>
</dbReference>
<dbReference type="PANTHER" id="PTHR35011">
    <property type="entry name" value="2,3-DIKETO-L-GULONATE TRAP TRANSPORTER SMALL PERMEASE PROTEIN YIAM"/>
    <property type="match status" value="1"/>
</dbReference>
<dbReference type="Proteomes" id="UP000198588">
    <property type="component" value="Unassembled WGS sequence"/>
</dbReference>
<accession>A0A1G5Z9R1</accession>
<dbReference type="InterPro" id="IPR007387">
    <property type="entry name" value="TRAP_DctQ"/>
</dbReference>
<comment type="function">
    <text evidence="9">Part of the tripartite ATP-independent periplasmic (TRAP) transport system.</text>
</comment>
<evidence type="ECO:0000256" key="1">
    <source>
        <dbReference type="ARBA" id="ARBA00004429"/>
    </source>
</evidence>
<name>A0A1G5Z9R1_9HYPH</name>
<evidence type="ECO:0000259" key="10">
    <source>
        <dbReference type="Pfam" id="PF04290"/>
    </source>
</evidence>
<evidence type="ECO:0000256" key="8">
    <source>
        <dbReference type="ARBA" id="ARBA00038436"/>
    </source>
</evidence>
<evidence type="ECO:0000256" key="4">
    <source>
        <dbReference type="ARBA" id="ARBA00022519"/>
    </source>
</evidence>
<proteinExistence type="inferred from homology"/>
<dbReference type="GO" id="GO:0015740">
    <property type="term" value="P:C4-dicarboxylate transport"/>
    <property type="evidence" value="ECO:0007669"/>
    <property type="project" value="TreeGrafter"/>
</dbReference>
<dbReference type="GO" id="GO:0022857">
    <property type="term" value="F:transmembrane transporter activity"/>
    <property type="evidence" value="ECO:0007669"/>
    <property type="project" value="UniProtKB-UniRule"/>
</dbReference>
<dbReference type="STRING" id="1165689.SAMN02927914_04540"/>
<keyword evidence="4 9" id="KW-0997">Cell inner membrane</keyword>
<sequence>MEPNSLNPPPGGRGWLVLAFELVGVAAFVVMFGSTLLGVIARFFEFGGVEWSFEIAGIAFIWITFIGVINAELRGENVAFEALNHGAPARLRAVFDIIGTIALLAIGIAFMVSGWAVWQRSWAVPTSVLRMPTGVITVTVLILGVSAVCIAASRVPRVLGSLSSPAGKGEAQ</sequence>
<dbReference type="AlphaFoldDB" id="A0A1G5Z9R1"/>
<keyword evidence="6 9" id="KW-1133">Transmembrane helix</keyword>
<keyword evidence="2 9" id="KW-0813">Transport</keyword>
<evidence type="ECO:0000256" key="7">
    <source>
        <dbReference type="ARBA" id="ARBA00023136"/>
    </source>
</evidence>
<feature type="transmembrane region" description="Helical" evidence="9">
    <location>
        <begin position="53"/>
        <end position="73"/>
    </location>
</feature>
<evidence type="ECO:0000256" key="3">
    <source>
        <dbReference type="ARBA" id="ARBA00022475"/>
    </source>
</evidence>
<evidence type="ECO:0000313" key="12">
    <source>
        <dbReference type="Proteomes" id="UP000198588"/>
    </source>
</evidence>
<protein>
    <recommendedName>
        <fullName evidence="9">TRAP transporter small permease protein</fullName>
    </recommendedName>
</protein>
<dbReference type="EMBL" id="FMXM01000015">
    <property type="protein sequence ID" value="SDA91551.1"/>
    <property type="molecule type" value="Genomic_DNA"/>
</dbReference>
<feature type="domain" description="Tripartite ATP-independent periplasmic transporters DctQ component" evidence="10">
    <location>
        <begin position="31"/>
        <end position="155"/>
    </location>
</feature>
<keyword evidence="5 9" id="KW-0812">Transmembrane</keyword>
<feature type="transmembrane region" description="Helical" evidence="9">
    <location>
        <begin position="93"/>
        <end position="117"/>
    </location>
</feature>
<keyword evidence="7 9" id="KW-0472">Membrane</keyword>
<feature type="transmembrane region" description="Helical" evidence="9">
    <location>
        <begin position="15"/>
        <end position="41"/>
    </location>
</feature>
<evidence type="ECO:0000256" key="6">
    <source>
        <dbReference type="ARBA" id="ARBA00022989"/>
    </source>
</evidence>
<feature type="transmembrane region" description="Helical" evidence="9">
    <location>
        <begin position="129"/>
        <end position="153"/>
    </location>
</feature>
<evidence type="ECO:0000256" key="5">
    <source>
        <dbReference type="ARBA" id="ARBA00022692"/>
    </source>
</evidence>
<comment type="subcellular location">
    <subcellularLocation>
        <location evidence="1 9">Cell inner membrane</location>
        <topology evidence="1 9">Multi-pass membrane protein</topology>
    </subcellularLocation>
</comment>
<organism evidence="11 12">
    <name type="scientific">Mesorhizobium qingshengii</name>
    <dbReference type="NCBI Taxonomy" id="1165689"/>
    <lineage>
        <taxon>Bacteria</taxon>
        <taxon>Pseudomonadati</taxon>
        <taxon>Pseudomonadota</taxon>
        <taxon>Alphaproteobacteria</taxon>
        <taxon>Hyphomicrobiales</taxon>
        <taxon>Phyllobacteriaceae</taxon>
        <taxon>Mesorhizobium</taxon>
    </lineage>
</organism>
<dbReference type="PANTHER" id="PTHR35011:SF2">
    <property type="entry name" value="2,3-DIKETO-L-GULONATE TRAP TRANSPORTER SMALL PERMEASE PROTEIN YIAM"/>
    <property type="match status" value="1"/>
</dbReference>